<feature type="compositionally biased region" description="Polar residues" evidence="1">
    <location>
        <begin position="1"/>
        <end position="12"/>
    </location>
</feature>
<feature type="domain" description="DUF2423" evidence="2">
    <location>
        <begin position="1"/>
        <end position="44"/>
    </location>
</feature>
<feature type="compositionally biased region" description="Basic residues" evidence="1">
    <location>
        <begin position="92"/>
        <end position="110"/>
    </location>
</feature>
<dbReference type="InterPro" id="IPR019434">
    <property type="entry name" value="DUF2423"/>
</dbReference>
<sequence length="129" mass="14592">MAKSSRASSVKKNNQRLKKTVFGPVETARNERLSAKLMALASQPKPPRTEMEIETDNARELERKAENANEDVDMDADEAATSTTARTNSSIKKQRASKAARIEKKRHRKVKNTMVFSQRHVKAKKGKKR</sequence>
<evidence type="ECO:0000259" key="2">
    <source>
        <dbReference type="Pfam" id="PF10338"/>
    </source>
</evidence>
<dbReference type="OrthoDB" id="4087970at2759"/>
<dbReference type="Proteomes" id="UP000799767">
    <property type="component" value="Unassembled WGS sequence"/>
</dbReference>
<proteinExistence type="predicted"/>
<name>A0A6A6PXJ7_9PEZI</name>
<accession>A0A6A6PXJ7</accession>
<dbReference type="EMBL" id="MU001634">
    <property type="protein sequence ID" value="KAF2484486.1"/>
    <property type="molecule type" value="Genomic_DNA"/>
</dbReference>
<dbReference type="PANTHER" id="PTHR28219:SF1">
    <property type="entry name" value="UPF0642 PROTEIN YBL028C"/>
    <property type="match status" value="1"/>
</dbReference>
<protein>
    <recommendedName>
        <fullName evidence="2">DUF2423 domain-containing protein</fullName>
    </recommendedName>
</protein>
<dbReference type="GeneID" id="54474349"/>
<evidence type="ECO:0000313" key="4">
    <source>
        <dbReference type="Proteomes" id="UP000799767"/>
    </source>
</evidence>
<dbReference type="RefSeq" id="XP_033591055.1">
    <property type="nucleotide sequence ID" value="XM_033733347.1"/>
</dbReference>
<evidence type="ECO:0000256" key="1">
    <source>
        <dbReference type="SAM" id="MobiDB-lite"/>
    </source>
</evidence>
<organism evidence="3 4">
    <name type="scientific">Neohortaea acidophila</name>
    <dbReference type="NCBI Taxonomy" id="245834"/>
    <lineage>
        <taxon>Eukaryota</taxon>
        <taxon>Fungi</taxon>
        <taxon>Dikarya</taxon>
        <taxon>Ascomycota</taxon>
        <taxon>Pezizomycotina</taxon>
        <taxon>Dothideomycetes</taxon>
        <taxon>Dothideomycetidae</taxon>
        <taxon>Mycosphaerellales</taxon>
        <taxon>Teratosphaeriaceae</taxon>
        <taxon>Neohortaea</taxon>
    </lineage>
</organism>
<feature type="region of interest" description="Disordered" evidence="1">
    <location>
        <begin position="64"/>
        <end position="110"/>
    </location>
</feature>
<feature type="region of interest" description="Disordered" evidence="1">
    <location>
        <begin position="1"/>
        <end position="27"/>
    </location>
</feature>
<gene>
    <name evidence="3" type="ORF">BDY17DRAFT_295750</name>
</gene>
<evidence type="ECO:0000313" key="3">
    <source>
        <dbReference type="EMBL" id="KAF2484486.1"/>
    </source>
</evidence>
<dbReference type="Pfam" id="PF10338">
    <property type="entry name" value="YBL028C_N"/>
    <property type="match status" value="1"/>
</dbReference>
<feature type="compositionally biased region" description="Low complexity" evidence="1">
    <location>
        <begin position="79"/>
        <end position="90"/>
    </location>
</feature>
<dbReference type="GO" id="GO:0030687">
    <property type="term" value="C:preribosome, large subunit precursor"/>
    <property type="evidence" value="ECO:0007669"/>
    <property type="project" value="TreeGrafter"/>
</dbReference>
<dbReference type="AlphaFoldDB" id="A0A6A6PXJ7"/>
<keyword evidence="4" id="KW-1185">Reference proteome</keyword>
<dbReference type="PANTHER" id="PTHR28219">
    <property type="entry name" value="UPF0642 PROTEIN YBL028C"/>
    <property type="match status" value="1"/>
</dbReference>
<feature type="compositionally biased region" description="Acidic residues" evidence="1">
    <location>
        <begin position="68"/>
        <end position="78"/>
    </location>
</feature>
<reference evidence="3" key="1">
    <citation type="journal article" date="2020" name="Stud. Mycol.">
        <title>101 Dothideomycetes genomes: a test case for predicting lifestyles and emergence of pathogens.</title>
        <authorList>
            <person name="Haridas S."/>
            <person name="Albert R."/>
            <person name="Binder M."/>
            <person name="Bloem J."/>
            <person name="Labutti K."/>
            <person name="Salamov A."/>
            <person name="Andreopoulos B."/>
            <person name="Baker S."/>
            <person name="Barry K."/>
            <person name="Bills G."/>
            <person name="Bluhm B."/>
            <person name="Cannon C."/>
            <person name="Castanera R."/>
            <person name="Culley D."/>
            <person name="Daum C."/>
            <person name="Ezra D."/>
            <person name="Gonzalez J."/>
            <person name="Henrissat B."/>
            <person name="Kuo A."/>
            <person name="Liang C."/>
            <person name="Lipzen A."/>
            <person name="Lutzoni F."/>
            <person name="Magnuson J."/>
            <person name="Mondo S."/>
            <person name="Nolan M."/>
            <person name="Ohm R."/>
            <person name="Pangilinan J."/>
            <person name="Park H.-J."/>
            <person name="Ramirez L."/>
            <person name="Alfaro M."/>
            <person name="Sun H."/>
            <person name="Tritt A."/>
            <person name="Yoshinaga Y."/>
            <person name="Zwiers L.-H."/>
            <person name="Turgeon B."/>
            <person name="Goodwin S."/>
            <person name="Spatafora J."/>
            <person name="Crous P."/>
            <person name="Grigoriev I."/>
        </authorList>
    </citation>
    <scope>NUCLEOTIDE SEQUENCE</scope>
    <source>
        <strain evidence="3">CBS 113389</strain>
    </source>
</reference>